<name>A0ABS9CM22_9FIRM</name>
<dbReference type="RefSeq" id="WP_419761353.1">
    <property type="nucleotide sequence ID" value="NZ_JAFBIT010000001.1"/>
</dbReference>
<sequence length="49" mass="5033">MSPGTVLVLLLLIAGLFFALRAIRHHKSGGCCGDCAKCAGCAAAKDSRE</sequence>
<keyword evidence="2" id="KW-1185">Reference proteome</keyword>
<dbReference type="Proteomes" id="UP001299220">
    <property type="component" value="Unassembled WGS sequence"/>
</dbReference>
<proteinExistence type="predicted"/>
<accession>A0ABS9CM22</accession>
<dbReference type="Pfam" id="PF12669">
    <property type="entry name" value="FeoB_associated"/>
    <property type="match status" value="1"/>
</dbReference>
<evidence type="ECO:0000313" key="1">
    <source>
        <dbReference type="EMBL" id="MCF2651390.1"/>
    </source>
</evidence>
<reference evidence="1 2" key="1">
    <citation type="submission" date="2020-12" db="EMBL/GenBank/DDBJ databases">
        <title>Whole genome sequences of gut porcine anaerobes.</title>
        <authorList>
            <person name="Kubasova T."/>
            <person name="Jahodarova E."/>
            <person name="Rychlik I."/>
        </authorList>
    </citation>
    <scope>NUCLEOTIDE SEQUENCE [LARGE SCALE GENOMIC DNA]</scope>
    <source>
        <strain evidence="1 2">An867</strain>
    </source>
</reference>
<dbReference type="EMBL" id="JAFBIT010000001">
    <property type="protein sequence ID" value="MCF2651390.1"/>
    <property type="molecule type" value="Genomic_DNA"/>
</dbReference>
<evidence type="ECO:0000313" key="2">
    <source>
        <dbReference type="Proteomes" id="UP001299220"/>
    </source>
</evidence>
<protein>
    <submittedName>
        <fullName evidence="1">FeoB-associated Cys-rich membrane protein</fullName>
    </submittedName>
</protein>
<comment type="caution">
    <text evidence="1">The sequence shown here is derived from an EMBL/GenBank/DDBJ whole genome shotgun (WGS) entry which is preliminary data.</text>
</comment>
<organism evidence="1 2">
    <name type="scientific">Anaeromassilibacillus senegalensis</name>
    <dbReference type="NCBI Taxonomy" id="1673717"/>
    <lineage>
        <taxon>Bacteria</taxon>
        <taxon>Bacillati</taxon>
        <taxon>Bacillota</taxon>
        <taxon>Clostridia</taxon>
        <taxon>Eubacteriales</taxon>
        <taxon>Acutalibacteraceae</taxon>
        <taxon>Anaeromassilibacillus</taxon>
    </lineage>
</organism>
<gene>
    <name evidence="1" type="ORF">JQM67_02055</name>
</gene>